<organism evidence="11 12">
    <name type="scientific">Hypsibius exemplaris</name>
    <name type="common">Freshwater tardigrade</name>
    <dbReference type="NCBI Taxonomy" id="2072580"/>
    <lineage>
        <taxon>Eukaryota</taxon>
        <taxon>Metazoa</taxon>
        <taxon>Ecdysozoa</taxon>
        <taxon>Tardigrada</taxon>
        <taxon>Eutardigrada</taxon>
        <taxon>Parachela</taxon>
        <taxon>Hypsibioidea</taxon>
        <taxon>Hypsibiidae</taxon>
        <taxon>Hypsibius</taxon>
    </lineage>
</organism>
<reference evidence="12" key="1">
    <citation type="submission" date="2017-01" db="EMBL/GenBank/DDBJ databases">
        <title>Comparative genomics of anhydrobiosis in the tardigrade Hypsibius dujardini.</title>
        <authorList>
            <person name="Yoshida Y."/>
            <person name="Koutsovoulos G."/>
            <person name="Laetsch D."/>
            <person name="Stevens L."/>
            <person name="Kumar S."/>
            <person name="Horikawa D."/>
            <person name="Ishino K."/>
            <person name="Komine S."/>
            <person name="Tomita M."/>
            <person name="Blaxter M."/>
            <person name="Arakawa K."/>
        </authorList>
    </citation>
    <scope>NUCLEOTIDE SEQUENCE [LARGE SCALE GENOMIC DNA]</scope>
    <source>
        <strain evidence="12">Z151</strain>
    </source>
</reference>
<dbReference type="PANTHER" id="PTHR24249:SF411">
    <property type="entry name" value="G-PROTEIN COUPLED RECEPTORS FAMILY 1 PROFILE DOMAIN-CONTAINING PROTEIN"/>
    <property type="match status" value="1"/>
</dbReference>
<dbReference type="Gene3D" id="1.20.1070.10">
    <property type="entry name" value="Rhodopsin 7-helix transmembrane proteins"/>
    <property type="match status" value="1"/>
</dbReference>
<keyword evidence="8" id="KW-0807">Transducer</keyword>
<evidence type="ECO:0000256" key="4">
    <source>
        <dbReference type="ARBA" id="ARBA00022989"/>
    </source>
</evidence>
<gene>
    <name evidence="11" type="ORF">BV898_15564</name>
</gene>
<evidence type="ECO:0000313" key="11">
    <source>
        <dbReference type="EMBL" id="OWA51062.1"/>
    </source>
</evidence>
<comment type="caution">
    <text evidence="11">The sequence shown here is derived from an EMBL/GenBank/DDBJ whole genome shotgun (WGS) entry which is preliminary data.</text>
</comment>
<dbReference type="PANTHER" id="PTHR24249">
    <property type="entry name" value="HISTAMINE RECEPTOR-RELATED G-PROTEIN COUPLED RECEPTOR"/>
    <property type="match status" value="1"/>
</dbReference>
<dbReference type="GO" id="GO:0004930">
    <property type="term" value="F:G protein-coupled receptor activity"/>
    <property type="evidence" value="ECO:0007669"/>
    <property type="project" value="UniProtKB-KW"/>
</dbReference>
<evidence type="ECO:0000256" key="9">
    <source>
        <dbReference type="SAM" id="Phobius"/>
    </source>
</evidence>
<evidence type="ECO:0000256" key="1">
    <source>
        <dbReference type="ARBA" id="ARBA00004651"/>
    </source>
</evidence>
<name>A0A9X6NBB3_HYPEX</name>
<dbReference type="InterPro" id="IPR000276">
    <property type="entry name" value="GPCR_Rhodpsn"/>
</dbReference>
<dbReference type="PRINTS" id="PR00237">
    <property type="entry name" value="GPCRRHODOPSN"/>
</dbReference>
<dbReference type="PROSITE" id="PS50262">
    <property type="entry name" value="G_PROTEIN_RECEP_F1_2"/>
    <property type="match status" value="1"/>
</dbReference>
<feature type="domain" description="G-protein coupled receptors family 1 profile" evidence="10">
    <location>
        <begin position="44"/>
        <end position="301"/>
    </location>
</feature>
<evidence type="ECO:0000256" key="8">
    <source>
        <dbReference type="ARBA" id="ARBA00023224"/>
    </source>
</evidence>
<evidence type="ECO:0000256" key="2">
    <source>
        <dbReference type="ARBA" id="ARBA00022475"/>
    </source>
</evidence>
<feature type="transmembrane region" description="Helical" evidence="9">
    <location>
        <begin position="65"/>
        <end position="90"/>
    </location>
</feature>
<dbReference type="AlphaFoldDB" id="A0A9X6NBB3"/>
<feature type="transmembrane region" description="Helical" evidence="9">
    <location>
        <begin position="110"/>
        <end position="132"/>
    </location>
</feature>
<evidence type="ECO:0000256" key="5">
    <source>
        <dbReference type="ARBA" id="ARBA00023040"/>
    </source>
</evidence>
<feature type="transmembrane region" description="Helical" evidence="9">
    <location>
        <begin position="283"/>
        <end position="304"/>
    </location>
</feature>
<evidence type="ECO:0000256" key="3">
    <source>
        <dbReference type="ARBA" id="ARBA00022692"/>
    </source>
</evidence>
<dbReference type="EMBL" id="MTYJ01000213">
    <property type="protein sequence ID" value="OWA51062.1"/>
    <property type="molecule type" value="Genomic_DNA"/>
</dbReference>
<keyword evidence="6 9" id="KW-0472">Membrane</keyword>
<protein>
    <recommendedName>
        <fullName evidence="10">G-protein coupled receptors family 1 profile domain-containing protein</fullName>
    </recommendedName>
</protein>
<dbReference type="Pfam" id="PF00001">
    <property type="entry name" value="7tm_1"/>
    <property type="match status" value="1"/>
</dbReference>
<dbReference type="OrthoDB" id="6159456at2759"/>
<keyword evidence="12" id="KW-1185">Reference proteome</keyword>
<keyword evidence="5" id="KW-0297">G-protein coupled receptor</keyword>
<evidence type="ECO:0000256" key="7">
    <source>
        <dbReference type="ARBA" id="ARBA00023170"/>
    </source>
</evidence>
<dbReference type="GO" id="GO:0005886">
    <property type="term" value="C:plasma membrane"/>
    <property type="evidence" value="ECO:0007669"/>
    <property type="project" value="UniProtKB-SubCell"/>
</dbReference>
<keyword evidence="4 9" id="KW-1133">Transmembrane helix</keyword>
<comment type="subcellular location">
    <subcellularLocation>
        <location evidence="1">Cell membrane</location>
        <topology evidence="1">Multi-pass membrane protein</topology>
    </subcellularLocation>
</comment>
<feature type="transmembrane region" description="Helical" evidence="9">
    <location>
        <begin position="144"/>
        <end position="171"/>
    </location>
</feature>
<sequence>MENNNNNTTNYKSHNSTARLPDLLTEAWIWTTVQLIIALVGIVINAAVIFAAVSFNSLRKGIHGLILSLAIASLLCDVFLKPSGAIALVLQWYGCRPARRCAVYTPLLQWFISTVSYHIAAISINRFMAVVFPHTYHAVKRPKVTAALLLFCWLVPLIVAVICASGVLGMYSAAPPFGYCLPESAARNLTFLVQTTMVYGPTLVMALCYAGIFVKFLMIRGKVVPMDSLGRLAPLSQTRILRKRIRASQTIFFCFLLFCFNYYPATLAYLVDSRSPQRYPYMFLWFRALSQSATSINPIIYTCLMPEFRKALVRRLCWKKAVRTSDSYGVPLAAASRRNIRLVPVHGTSSIPSI</sequence>
<feature type="transmembrane region" description="Helical" evidence="9">
    <location>
        <begin position="250"/>
        <end position="271"/>
    </location>
</feature>
<dbReference type="InterPro" id="IPR017452">
    <property type="entry name" value="GPCR_Rhodpsn_7TM"/>
</dbReference>
<evidence type="ECO:0000259" key="10">
    <source>
        <dbReference type="PROSITE" id="PS50262"/>
    </source>
</evidence>
<dbReference type="Proteomes" id="UP000192578">
    <property type="component" value="Unassembled WGS sequence"/>
</dbReference>
<feature type="transmembrane region" description="Helical" evidence="9">
    <location>
        <begin position="27"/>
        <end position="53"/>
    </location>
</feature>
<keyword evidence="2" id="KW-1003">Cell membrane</keyword>
<feature type="transmembrane region" description="Helical" evidence="9">
    <location>
        <begin position="191"/>
        <end position="214"/>
    </location>
</feature>
<keyword evidence="7" id="KW-0675">Receptor</keyword>
<keyword evidence="3 9" id="KW-0812">Transmembrane</keyword>
<dbReference type="CDD" id="cd00637">
    <property type="entry name" value="7tm_classA_rhodopsin-like"/>
    <property type="match status" value="1"/>
</dbReference>
<evidence type="ECO:0000313" key="12">
    <source>
        <dbReference type="Proteomes" id="UP000192578"/>
    </source>
</evidence>
<proteinExistence type="predicted"/>
<evidence type="ECO:0000256" key="6">
    <source>
        <dbReference type="ARBA" id="ARBA00023136"/>
    </source>
</evidence>
<accession>A0A9X6NBB3</accession>
<dbReference type="InterPro" id="IPR050569">
    <property type="entry name" value="TAAR"/>
</dbReference>
<dbReference type="SUPFAM" id="SSF81321">
    <property type="entry name" value="Family A G protein-coupled receptor-like"/>
    <property type="match status" value="1"/>
</dbReference>